<dbReference type="Proteomes" id="UP000014074">
    <property type="component" value="Unassembled WGS sequence"/>
</dbReference>
<feature type="domain" description="N-acetyltransferase" evidence="1">
    <location>
        <begin position="21"/>
        <end position="187"/>
    </location>
</feature>
<evidence type="ECO:0000313" key="3">
    <source>
        <dbReference type="Proteomes" id="UP000014074"/>
    </source>
</evidence>
<dbReference type="EMBL" id="KB932857">
    <property type="protein sequence ID" value="EOO03100.1"/>
    <property type="molecule type" value="Genomic_DNA"/>
</dbReference>
<dbReference type="Pfam" id="PF13302">
    <property type="entry name" value="Acetyltransf_3"/>
    <property type="match status" value="1"/>
</dbReference>
<dbReference type="RefSeq" id="XP_007912153.1">
    <property type="nucleotide sequence ID" value="XM_007913962.1"/>
</dbReference>
<dbReference type="GeneID" id="19321523"/>
<proteinExistence type="predicted"/>
<dbReference type="KEGG" id="tmn:UCRPA7_1381"/>
<dbReference type="HOGENOM" id="CLU_1184837_0_0_1"/>
<dbReference type="GO" id="GO:0016747">
    <property type="term" value="F:acyltransferase activity, transferring groups other than amino-acyl groups"/>
    <property type="evidence" value="ECO:0007669"/>
    <property type="project" value="InterPro"/>
</dbReference>
<name>R8BUW0_PHAM7</name>
<dbReference type="InterPro" id="IPR051531">
    <property type="entry name" value="N-acetyltransferase"/>
</dbReference>
<evidence type="ECO:0000259" key="1">
    <source>
        <dbReference type="Pfam" id="PF13302"/>
    </source>
</evidence>
<dbReference type="Gene3D" id="3.40.630.30">
    <property type="match status" value="1"/>
</dbReference>
<evidence type="ECO:0000313" key="2">
    <source>
        <dbReference type="EMBL" id="EOO03100.1"/>
    </source>
</evidence>
<keyword evidence="3" id="KW-1185">Reference proteome</keyword>
<dbReference type="InterPro" id="IPR000182">
    <property type="entry name" value="GNAT_dom"/>
</dbReference>
<organism evidence="2 3">
    <name type="scientific">Phaeoacremonium minimum (strain UCR-PA7)</name>
    <name type="common">Esca disease fungus</name>
    <name type="synonym">Togninia minima</name>
    <dbReference type="NCBI Taxonomy" id="1286976"/>
    <lineage>
        <taxon>Eukaryota</taxon>
        <taxon>Fungi</taxon>
        <taxon>Dikarya</taxon>
        <taxon>Ascomycota</taxon>
        <taxon>Pezizomycotina</taxon>
        <taxon>Sordariomycetes</taxon>
        <taxon>Sordariomycetidae</taxon>
        <taxon>Togniniales</taxon>
        <taxon>Togniniaceae</taxon>
        <taxon>Phaeoacremonium</taxon>
    </lineage>
</organism>
<gene>
    <name evidence="2" type="ORF">UCRPA7_1381</name>
</gene>
<dbReference type="eggNOG" id="ENOG502SBNH">
    <property type="taxonomic scope" value="Eukaryota"/>
</dbReference>
<dbReference type="SUPFAM" id="SSF55729">
    <property type="entry name" value="Acyl-CoA N-acyltransferases (Nat)"/>
    <property type="match status" value="1"/>
</dbReference>
<dbReference type="AlphaFoldDB" id="R8BUW0"/>
<accession>R8BUW0</accession>
<dbReference type="PANTHER" id="PTHR43792">
    <property type="entry name" value="GNAT FAMILY, PUTATIVE (AFU_ORTHOLOGUE AFUA_3G00765)-RELATED-RELATED"/>
    <property type="match status" value="1"/>
</dbReference>
<dbReference type="OrthoDB" id="64477at2759"/>
<protein>
    <submittedName>
        <fullName evidence="2">Putative gcn5-related n-acetyltransferase protein</fullName>
    </submittedName>
</protein>
<keyword evidence="2" id="KW-0808">Transferase</keyword>
<reference evidence="3" key="1">
    <citation type="journal article" date="2013" name="Genome Announc.">
        <title>Draft genome sequence of the ascomycete Phaeoacremonium aleophilum strain UCR-PA7, a causal agent of the esca disease complex in grapevines.</title>
        <authorList>
            <person name="Blanco-Ulate B."/>
            <person name="Rolshausen P."/>
            <person name="Cantu D."/>
        </authorList>
    </citation>
    <scope>NUCLEOTIDE SEQUENCE [LARGE SCALE GENOMIC DNA]</scope>
    <source>
        <strain evidence="3">UCR-PA7</strain>
    </source>
</reference>
<dbReference type="InterPro" id="IPR016181">
    <property type="entry name" value="Acyl_CoA_acyltransferase"/>
</dbReference>
<sequence>MAPTTPPSHLETSLKSQAYPIILRNVTLSDAPALAALLSDHRNTLFESPNPPPQMPVSTAEMVITRMRESAAAPSVLGADGRVTSGPGRVNLSVVYVSPDGSTDKMIGLAGFGSIKDLDDAATGAKIRVGDVGVMLDSDYRRRGFAAEAIRLSVAWGFAKLDEGGLQLDKITAGTLVENDGMVKLLEEKLGWKGIRQASEVKEGKEEMFYEIWPPGI</sequence>